<evidence type="ECO:0000313" key="3">
    <source>
        <dbReference type="Proteomes" id="UP001590950"/>
    </source>
</evidence>
<gene>
    <name evidence="2" type="ORF">N7G274_000349</name>
</gene>
<evidence type="ECO:0000313" key="2">
    <source>
        <dbReference type="EMBL" id="KAL2048437.1"/>
    </source>
</evidence>
<reference evidence="2 3" key="1">
    <citation type="submission" date="2024-09" db="EMBL/GenBank/DDBJ databases">
        <title>Rethinking Asexuality: The Enigmatic Case of Functional Sexual Genes in Lepraria (Stereocaulaceae).</title>
        <authorList>
            <person name="Doellman M."/>
            <person name="Sun Y."/>
            <person name="Barcenas-Pena A."/>
            <person name="Lumbsch H.T."/>
            <person name="Grewe F."/>
        </authorList>
    </citation>
    <scope>NUCLEOTIDE SEQUENCE [LARGE SCALE GENOMIC DNA]</scope>
    <source>
        <strain evidence="2 3">Mercado 3170</strain>
    </source>
</reference>
<comment type="caution">
    <text evidence="2">The sequence shown here is derived from an EMBL/GenBank/DDBJ whole genome shotgun (WGS) entry which is preliminary data.</text>
</comment>
<dbReference type="EMBL" id="JBEFKJ010000001">
    <property type="protein sequence ID" value="KAL2048437.1"/>
    <property type="molecule type" value="Genomic_DNA"/>
</dbReference>
<feature type="region of interest" description="Disordered" evidence="1">
    <location>
        <begin position="1"/>
        <end position="61"/>
    </location>
</feature>
<feature type="compositionally biased region" description="Basic and acidic residues" evidence="1">
    <location>
        <begin position="1"/>
        <end position="10"/>
    </location>
</feature>
<dbReference type="Proteomes" id="UP001590950">
    <property type="component" value="Unassembled WGS sequence"/>
</dbReference>
<name>A0ABR4AU89_9LECA</name>
<protein>
    <submittedName>
        <fullName evidence="2">Uncharacterized protein</fullName>
    </submittedName>
</protein>
<feature type="compositionally biased region" description="Low complexity" evidence="1">
    <location>
        <begin position="44"/>
        <end position="61"/>
    </location>
</feature>
<proteinExistence type="predicted"/>
<keyword evidence="3" id="KW-1185">Reference proteome</keyword>
<evidence type="ECO:0000256" key="1">
    <source>
        <dbReference type="SAM" id="MobiDB-lite"/>
    </source>
</evidence>
<sequence length="61" mass="6052">MPPSVHDGKNAEANAMPQQLTDNSGDAPERPGNDGDSTAENADSSDGYSDAGSDGVSDGGD</sequence>
<organism evidence="2 3">
    <name type="scientific">Stereocaulon virgatum</name>
    <dbReference type="NCBI Taxonomy" id="373712"/>
    <lineage>
        <taxon>Eukaryota</taxon>
        <taxon>Fungi</taxon>
        <taxon>Dikarya</taxon>
        <taxon>Ascomycota</taxon>
        <taxon>Pezizomycotina</taxon>
        <taxon>Lecanoromycetes</taxon>
        <taxon>OSLEUM clade</taxon>
        <taxon>Lecanoromycetidae</taxon>
        <taxon>Lecanorales</taxon>
        <taxon>Lecanorineae</taxon>
        <taxon>Stereocaulaceae</taxon>
        <taxon>Stereocaulon</taxon>
    </lineage>
</organism>
<accession>A0ABR4AU89</accession>